<dbReference type="KEGG" id="hch:HCH_05927"/>
<feature type="compositionally biased region" description="Low complexity" evidence="3">
    <location>
        <begin position="246"/>
        <end position="261"/>
    </location>
</feature>
<feature type="region of interest" description="Disordered" evidence="3">
    <location>
        <begin position="241"/>
        <end position="261"/>
    </location>
</feature>
<dbReference type="Gene3D" id="3.40.50.410">
    <property type="entry name" value="von Willebrand factor, type A domain"/>
    <property type="match status" value="1"/>
</dbReference>
<evidence type="ECO:0000259" key="4">
    <source>
        <dbReference type="Pfam" id="PF05567"/>
    </source>
</evidence>
<evidence type="ECO:0000313" key="6">
    <source>
        <dbReference type="Proteomes" id="UP000000238"/>
    </source>
</evidence>
<accession>Q2S9U6</accession>
<evidence type="ECO:0000313" key="5">
    <source>
        <dbReference type="EMBL" id="ABC32578.1"/>
    </source>
</evidence>
<reference evidence="5 6" key="1">
    <citation type="journal article" date="2005" name="Nucleic Acids Res.">
        <title>Genomic blueprint of Hahella chejuensis, a marine microbe producing an algicidal agent.</title>
        <authorList>
            <person name="Jeong H."/>
            <person name="Yim J.H."/>
            <person name="Lee C."/>
            <person name="Choi S.-H."/>
            <person name="Park Y.K."/>
            <person name="Yoon S.H."/>
            <person name="Hur C.-G."/>
            <person name="Kang H.-Y."/>
            <person name="Kim D."/>
            <person name="Lee H.H."/>
            <person name="Park K.H."/>
            <person name="Park S.-H."/>
            <person name="Park H.-S."/>
            <person name="Lee H.K."/>
            <person name="Oh T.K."/>
            <person name="Kim J.F."/>
        </authorList>
    </citation>
    <scope>NUCLEOTIDE SEQUENCE [LARGE SCALE GENOMIC DNA]</scope>
    <source>
        <strain evidence="5 6">KCTC 2396</strain>
    </source>
</reference>
<dbReference type="InterPro" id="IPR008707">
    <property type="entry name" value="B-propeller_PilY1"/>
</dbReference>
<organism evidence="5 6">
    <name type="scientific">Hahella chejuensis (strain KCTC 2396)</name>
    <dbReference type="NCBI Taxonomy" id="349521"/>
    <lineage>
        <taxon>Bacteria</taxon>
        <taxon>Pseudomonadati</taxon>
        <taxon>Pseudomonadota</taxon>
        <taxon>Gammaproteobacteria</taxon>
        <taxon>Oceanospirillales</taxon>
        <taxon>Hahellaceae</taxon>
        <taxon>Hahella</taxon>
    </lineage>
</organism>
<keyword evidence="2" id="KW-0106">Calcium</keyword>
<feature type="domain" description="PilY1 beta-propeller" evidence="4">
    <location>
        <begin position="879"/>
        <end position="1254"/>
    </location>
</feature>
<proteinExistence type="predicted"/>
<evidence type="ECO:0000256" key="1">
    <source>
        <dbReference type="ARBA" id="ARBA00022723"/>
    </source>
</evidence>
<dbReference type="STRING" id="349521.HCH_05927"/>
<evidence type="ECO:0000256" key="2">
    <source>
        <dbReference type="ARBA" id="ARBA00022837"/>
    </source>
</evidence>
<name>Q2S9U6_HAHCH</name>
<keyword evidence="1" id="KW-0479">Metal-binding</keyword>
<dbReference type="HOGENOM" id="CLU_001890_1_1_6"/>
<dbReference type="Pfam" id="PF05567">
    <property type="entry name" value="T4P_PilY1"/>
    <property type="match status" value="1"/>
</dbReference>
<dbReference type="GO" id="GO:0046872">
    <property type="term" value="F:metal ion binding"/>
    <property type="evidence" value="ECO:0007669"/>
    <property type="project" value="UniProtKB-KW"/>
</dbReference>
<dbReference type="eggNOG" id="COG3419">
    <property type="taxonomic scope" value="Bacteria"/>
</dbReference>
<gene>
    <name evidence="5" type="primary">pilY1</name>
    <name evidence="5" type="ordered locus">HCH_05927</name>
</gene>
<dbReference type="EMBL" id="CP000155">
    <property type="protein sequence ID" value="ABC32578.1"/>
    <property type="molecule type" value="Genomic_DNA"/>
</dbReference>
<keyword evidence="6" id="KW-1185">Reference proteome</keyword>
<protein>
    <submittedName>
        <fullName evidence="5">Tfp pilus assembly protein, tip-associated adhesin PilY1</fullName>
    </submittedName>
</protein>
<sequence length="1438" mass="154472">MFDTPGGLLYLDTDGRFASGGVMNTYGSASYGYLFPNGSSTNYYASSQSSSGGMLLTGWKEIAPIKAYAFARSSEYNKAYYDPNETYTPWPLYGELDSPFEGKITSIPNASVTATRYDPLIPTRTISLFSDFNTSTNGSGWGFYIGRNNMPCEMSTFETCGTTNDKHYTYYPGTYYLKNSTSTYRYYTDVPITISNSQIFEAEDNYSSGTVFRKGAVLNSSGWLSNYSDIAADASKGEFVGTRNQGGSSNSSNSIPPSSNGEVSINVTLTGKVKIWIRRWFPSSNDDSFWINMVGYKNTDFTMPTNSGNWFSSGGEHWNKWFNDHANSYSWDWEEFGSVTLSSPATLRIRHREDGGYIDQILVTTDESITPSGKATYTTGAYVERSCATDVSYSYYEDYISSPNSFVFSDNVVALGPDGACLQQYKITGSDSDTFSNGSTARTGVTVLEEKQNFANWFSFYRRRHQATRGAIGKAFQSVNGIRTGMFTINDAASGSPPAVAMNEMDQTDGVNKFLKDLYNDVGSGSTPLRAALNHAGKQYKNNSTIIQGACQKNFALLFTDGFNNGAISGIGDVDTAEGAPYADETAQENTLADVAMKYYKDNLNASMKAGQVPIDTEACNAIEAGKASPEDCNKNLHMNTYTVGLGSLGKYVFGQDFPGGGGKYMTVKDAYAHPPAWKVDGTTDNESQVDDLYHAAVNGRGEIFSADRPSALGDAIGNAVKSILKKTGASSGVTFNTSSLQTDSVVFAATFSSATWEGDLKAVRLDPKTGDVLGNAWTAKTDLDSRSYTSRLILTYDNDSAADSGGSVGHKGGVVFSADTDSNWSNLTKAQKADLLYGKDLTGLDESQQRALAKPLVDFIRGDTTNEGKSLRDRSSRLGDIINSTPVYVGAPSQGYPDKAPFGVAPGAPASTTVDPYSTFAATTRTPTVYVGSNDGMLHGFNGKESGSGAGEEVLAYIPAKVFSDGAYSGLHYLADPDYGHKSYVDLTPIAADVWIDPAGGSSRSWRTVLVGGLRGGGKGLFALDVTNPANFTAGKADDIVMWEFTDKDDSDLGYITSPPVVAMMNNGKWALIFGNGYNAGSDASTTDDSTKLMILFIEDGADGTWTVGDDYVEIEIDDGTGSLSGGLGGVAVADLDGDRVADRVYAGDTRGNMWAFDVSSSNKSSWKVAYKSGSTPQPLFTAKDSGGKIQPITGAPNLTFHPTDNTGAAPNVVVVFGTGRYLTTEDPSITDVQTFYAVWDHGEKEMTRSDLASRKLTQEVVTIGGKKYWKRLTSSTVTDPWAAPYHGWYMDLDAKTPGGSNIDSEDGERVIDKVYIRGGLAVFSTLVPLDGVGGCQSVGRSWLMVLPIKDGLPPDSPTLDLNNDGLINSTDVISVGKGPTIIDEDGDPDNPQPNKPVCLGNFCYGITEGGEIVKDLVDFGKGSEREGRLGWRELVE</sequence>
<dbReference type="InterPro" id="IPR036465">
    <property type="entry name" value="vWFA_dom_sf"/>
</dbReference>
<dbReference type="Proteomes" id="UP000000238">
    <property type="component" value="Chromosome"/>
</dbReference>
<evidence type="ECO:0000256" key="3">
    <source>
        <dbReference type="SAM" id="MobiDB-lite"/>
    </source>
</evidence>